<dbReference type="SUPFAM" id="SSF53756">
    <property type="entry name" value="UDP-Glycosyltransferase/glycogen phosphorylase"/>
    <property type="match status" value="1"/>
</dbReference>
<dbReference type="InterPro" id="IPR028098">
    <property type="entry name" value="Glyco_trans_4-like_N"/>
</dbReference>
<keyword evidence="4" id="KW-1185">Reference proteome</keyword>
<dbReference type="Gene3D" id="3.40.50.2000">
    <property type="entry name" value="Glycogen Phosphorylase B"/>
    <property type="match status" value="2"/>
</dbReference>
<reference evidence="3 4" key="1">
    <citation type="submission" date="2015-11" db="EMBL/GenBank/DDBJ databases">
        <title>Draft WGS of Vibrio toranzoniae.</title>
        <authorList>
            <person name="Lasa A."/>
            <person name="Romalde J.L."/>
        </authorList>
    </citation>
    <scope>NUCLEOTIDE SEQUENCE [LARGE SCALE GENOMIC DNA]</scope>
    <source>
        <strain evidence="3 4">Vb 10.8</strain>
    </source>
</reference>
<evidence type="ECO:0000313" key="3">
    <source>
        <dbReference type="EMBL" id="KWU02526.1"/>
    </source>
</evidence>
<feature type="domain" description="Glycosyltransferase subfamily 4-like N-terminal" evidence="2">
    <location>
        <begin position="16"/>
        <end position="175"/>
    </location>
</feature>
<dbReference type="AlphaFoldDB" id="A0A120DHI7"/>
<dbReference type="GO" id="GO:0016757">
    <property type="term" value="F:glycosyltransferase activity"/>
    <property type="evidence" value="ECO:0007669"/>
    <property type="project" value="InterPro"/>
</dbReference>
<dbReference type="Pfam" id="PF13439">
    <property type="entry name" value="Glyco_transf_4"/>
    <property type="match status" value="1"/>
</dbReference>
<evidence type="ECO:0000313" key="4">
    <source>
        <dbReference type="Proteomes" id="UP000057389"/>
    </source>
</evidence>
<accession>A0A120DHI7</accession>
<evidence type="ECO:0000259" key="2">
    <source>
        <dbReference type="Pfam" id="PF13439"/>
    </source>
</evidence>
<name>A0A120DHI7_9VIBR</name>
<proteinExistence type="predicted"/>
<feature type="domain" description="Glycosyl transferase family 1" evidence="1">
    <location>
        <begin position="190"/>
        <end position="342"/>
    </location>
</feature>
<dbReference type="EMBL" id="LMXU01000002">
    <property type="protein sequence ID" value="KWU02526.1"/>
    <property type="molecule type" value="Genomic_DNA"/>
</dbReference>
<protein>
    <submittedName>
        <fullName evidence="3">Glycosyl transferase family 1</fullName>
    </submittedName>
</protein>
<dbReference type="GO" id="GO:1901135">
    <property type="term" value="P:carbohydrate derivative metabolic process"/>
    <property type="evidence" value="ECO:0007669"/>
    <property type="project" value="UniProtKB-ARBA"/>
</dbReference>
<dbReference type="PANTHER" id="PTHR12526">
    <property type="entry name" value="GLYCOSYLTRANSFERASE"/>
    <property type="match status" value="1"/>
</dbReference>
<dbReference type="Pfam" id="PF00534">
    <property type="entry name" value="Glycos_transf_1"/>
    <property type="match status" value="1"/>
</dbReference>
<dbReference type="InterPro" id="IPR001296">
    <property type="entry name" value="Glyco_trans_1"/>
</dbReference>
<dbReference type="OrthoDB" id="5906457at2"/>
<organism evidence="3 4">
    <name type="scientific">Vibrio toranzoniae</name>
    <dbReference type="NCBI Taxonomy" id="1194427"/>
    <lineage>
        <taxon>Bacteria</taxon>
        <taxon>Pseudomonadati</taxon>
        <taxon>Pseudomonadota</taxon>
        <taxon>Gammaproteobacteria</taxon>
        <taxon>Vibrionales</taxon>
        <taxon>Vibrionaceae</taxon>
        <taxon>Vibrio</taxon>
    </lineage>
</organism>
<dbReference type="RefSeq" id="WP_060466993.1">
    <property type="nucleotide sequence ID" value="NZ_AP025514.1"/>
</dbReference>
<comment type="caution">
    <text evidence="3">The sequence shown here is derived from an EMBL/GenBank/DDBJ whole genome shotgun (WGS) entry which is preliminary data.</text>
</comment>
<keyword evidence="3" id="KW-0808">Transferase</keyword>
<dbReference type="Proteomes" id="UP000057389">
    <property type="component" value="Unassembled WGS sequence"/>
</dbReference>
<dbReference type="GeneID" id="300177248"/>
<sequence>MKKNKILHVITGLGDGGAEATLVRLCLADKKNEHIVISLMDSGKYGQYLKDNYVTVEVLNMPKGKVTLKGIIKLYKDIKRIAPDVVQTWMYHADLIGGVTARILGIKNINWGVHHSDLTPANSKKSTIFIAKICSYLSYFIPKNIIFCADSAARVHRKIGYSKRKIKIIYNGYDIKLFDRNNNYSASVKKEFHISEGTILLGMVSRFHPFKDHENLIKALGFLKRKGYSFKCILAGAGMLPGNKSLENWIRCSNVEDEVLLIGSRNDIPRIMNGIDIHLLSSSSEAFPNVLNEAMACGTPCVTTNVGDAAVIVGKTGWVTNAMDPINFSKLIEEAIDEMTLNSKLWEKRCLASRVRIIENYTVQLMKEKYVSVWLDELV</sequence>
<gene>
    <name evidence="3" type="ORF">APQ14_00840</name>
</gene>
<evidence type="ECO:0000259" key="1">
    <source>
        <dbReference type="Pfam" id="PF00534"/>
    </source>
</evidence>